<dbReference type="EMBL" id="QNRH01000010">
    <property type="protein sequence ID" value="RBO91012.1"/>
    <property type="molecule type" value="Genomic_DNA"/>
</dbReference>
<keyword evidence="3" id="KW-1185">Reference proteome</keyword>
<name>A0A366DLQ9_9HYPH</name>
<dbReference type="Pfam" id="PF18557">
    <property type="entry name" value="NepR"/>
    <property type="match status" value="1"/>
</dbReference>
<comment type="caution">
    <text evidence="2">The sequence shown here is derived from an EMBL/GenBank/DDBJ whole genome shotgun (WGS) entry which is preliminary data.</text>
</comment>
<dbReference type="AlphaFoldDB" id="A0A366DLQ9"/>
<protein>
    <recommendedName>
        <fullName evidence="1">Anti-sigma factor NepR domain-containing protein</fullName>
    </recommendedName>
</protein>
<dbReference type="Proteomes" id="UP000252893">
    <property type="component" value="Unassembled WGS sequence"/>
</dbReference>
<dbReference type="InterPro" id="IPR041649">
    <property type="entry name" value="NepR"/>
</dbReference>
<gene>
    <name evidence="2" type="ORF">DFR47_1109</name>
</gene>
<feature type="domain" description="Anti-sigma factor NepR" evidence="1">
    <location>
        <begin position="76"/>
        <end position="108"/>
    </location>
</feature>
<sequence length="121" mass="14186">MLSLFKLPTFVLFFRIFRNRKPPRAFILTKANKQMEVATVKLQKAKVSRTLKRIGMNEENKNTEYSEFMHFDSSNAIGVKLKSYYNSVKDEGIPDRLLNLLDKLKHQEALSIDARHEKGRR</sequence>
<reference evidence="2 3" key="1">
    <citation type="submission" date="2018-06" db="EMBL/GenBank/DDBJ databases">
        <title>Genomic Encyclopedia of Type Strains, Phase IV (KMG-IV): sequencing the most valuable type-strain genomes for metagenomic binning, comparative biology and taxonomic classification.</title>
        <authorList>
            <person name="Goeker M."/>
        </authorList>
    </citation>
    <scope>NUCLEOTIDE SEQUENCE [LARGE SCALE GENOMIC DNA]</scope>
    <source>
        <strain evidence="2 3">DSM 25619</strain>
    </source>
</reference>
<accession>A0A366DLQ9</accession>
<evidence type="ECO:0000313" key="3">
    <source>
        <dbReference type="Proteomes" id="UP000252893"/>
    </source>
</evidence>
<evidence type="ECO:0000259" key="1">
    <source>
        <dbReference type="Pfam" id="PF18557"/>
    </source>
</evidence>
<proteinExistence type="predicted"/>
<evidence type="ECO:0000313" key="2">
    <source>
        <dbReference type="EMBL" id="RBO91012.1"/>
    </source>
</evidence>
<organism evidence="2 3">
    <name type="scientific">Pseudochrobactrum asaccharolyticum</name>
    <dbReference type="NCBI Taxonomy" id="354351"/>
    <lineage>
        <taxon>Bacteria</taxon>
        <taxon>Pseudomonadati</taxon>
        <taxon>Pseudomonadota</taxon>
        <taxon>Alphaproteobacteria</taxon>
        <taxon>Hyphomicrobiales</taxon>
        <taxon>Brucellaceae</taxon>
        <taxon>Pseudochrobactrum</taxon>
    </lineage>
</organism>